<accession>A0A428KIE8</accession>
<dbReference type="Proteomes" id="UP000270291">
    <property type="component" value="Unassembled WGS sequence"/>
</dbReference>
<proteinExistence type="predicted"/>
<comment type="caution">
    <text evidence="1">The sequence shown here is derived from an EMBL/GenBank/DDBJ whole genome shotgun (WGS) entry which is preliminary data.</text>
</comment>
<evidence type="ECO:0000313" key="1">
    <source>
        <dbReference type="EMBL" id="RSK46236.1"/>
    </source>
</evidence>
<sequence length="114" mass="12732">MVRWNGFANSQNLRFLLNKGLELYQHYAPQYPGLGWVTDARRFGAMLPADQQWAVADWNHRACAAGIRRLVFLTPENIFGQIAIQQYAQNTAHATGLRVSCVSSVEAAVRELAG</sequence>
<dbReference type="EMBL" id="RWIU01000001">
    <property type="protein sequence ID" value="RSK46236.1"/>
    <property type="molecule type" value="Genomic_DNA"/>
</dbReference>
<dbReference type="OrthoDB" id="981162at2"/>
<reference evidence="1 2" key="1">
    <citation type="submission" date="2018-12" db="EMBL/GenBank/DDBJ databases">
        <authorList>
            <person name="Feng G."/>
            <person name="Zhu H."/>
        </authorList>
    </citation>
    <scope>NUCLEOTIDE SEQUENCE [LARGE SCALE GENOMIC DNA]</scope>
    <source>
        <strain evidence="1 2">LMG 26000</strain>
    </source>
</reference>
<name>A0A428KIE8_9BACT</name>
<protein>
    <submittedName>
        <fullName evidence="1">Uncharacterized protein</fullName>
    </submittedName>
</protein>
<dbReference type="AlphaFoldDB" id="A0A428KIE8"/>
<organism evidence="1 2">
    <name type="scientific">Hymenobacter perfusus</name>
    <dbReference type="NCBI Taxonomy" id="1236770"/>
    <lineage>
        <taxon>Bacteria</taxon>
        <taxon>Pseudomonadati</taxon>
        <taxon>Bacteroidota</taxon>
        <taxon>Cytophagia</taxon>
        <taxon>Cytophagales</taxon>
        <taxon>Hymenobacteraceae</taxon>
        <taxon>Hymenobacter</taxon>
    </lineage>
</organism>
<evidence type="ECO:0000313" key="2">
    <source>
        <dbReference type="Proteomes" id="UP000270291"/>
    </source>
</evidence>
<gene>
    <name evidence="1" type="ORF">EI293_03445</name>
</gene>
<keyword evidence="2" id="KW-1185">Reference proteome</keyword>
<dbReference type="RefSeq" id="WP_125435698.1">
    <property type="nucleotide sequence ID" value="NZ_RWIU01000001.1"/>
</dbReference>